<dbReference type="Proteomes" id="UP000587002">
    <property type="component" value="Unassembled WGS sequence"/>
</dbReference>
<dbReference type="AlphaFoldDB" id="A0A853AP30"/>
<protein>
    <submittedName>
        <fullName evidence="3">Uncharacterized protein</fullName>
    </submittedName>
</protein>
<evidence type="ECO:0000256" key="1">
    <source>
        <dbReference type="SAM" id="MobiDB-lite"/>
    </source>
</evidence>
<feature type="transmembrane region" description="Helical" evidence="2">
    <location>
        <begin position="20"/>
        <end position="41"/>
    </location>
</feature>
<dbReference type="EMBL" id="JACCFJ010000001">
    <property type="protein sequence ID" value="NYI84153.1"/>
    <property type="molecule type" value="Genomic_DNA"/>
</dbReference>
<feature type="transmembrane region" description="Helical" evidence="2">
    <location>
        <begin position="47"/>
        <end position="65"/>
    </location>
</feature>
<reference evidence="3 4" key="1">
    <citation type="submission" date="2020-07" db="EMBL/GenBank/DDBJ databases">
        <title>Sequencing the genomes of 1000 actinobacteria strains.</title>
        <authorList>
            <person name="Klenk H.-P."/>
        </authorList>
    </citation>
    <scope>NUCLEOTIDE SEQUENCE [LARGE SCALE GENOMIC DNA]</scope>
    <source>
        <strain evidence="3 4">DSM 44065</strain>
    </source>
</reference>
<feature type="compositionally biased region" description="Basic and acidic residues" evidence="1">
    <location>
        <begin position="74"/>
        <end position="107"/>
    </location>
</feature>
<sequence length="155" mass="16812">MARDADRRGSASNSGISGRIDPFCWIPVVPMVLLAVVILIAMGIWELSLILVVGALVILGFDYWVNSRKPVAPRAERRPRRDDFDLDDRPRREPARRPRQAPRDRPAAGRSGAPRAGAARGGASRGGATRVGNPPRGAQGGRPQQRPSGRPGVRR</sequence>
<keyword evidence="2" id="KW-0812">Transmembrane</keyword>
<proteinExistence type="predicted"/>
<comment type="caution">
    <text evidence="3">The sequence shown here is derived from an EMBL/GenBank/DDBJ whole genome shotgun (WGS) entry which is preliminary data.</text>
</comment>
<evidence type="ECO:0000256" key="2">
    <source>
        <dbReference type="SAM" id="Phobius"/>
    </source>
</evidence>
<organism evidence="3 4">
    <name type="scientific">Saccharopolyspora hordei</name>
    <dbReference type="NCBI Taxonomy" id="1838"/>
    <lineage>
        <taxon>Bacteria</taxon>
        <taxon>Bacillati</taxon>
        <taxon>Actinomycetota</taxon>
        <taxon>Actinomycetes</taxon>
        <taxon>Pseudonocardiales</taxon>
        <taxon>Pseudonocardiaceae</taxon>
        <taxon>Saccharopolyspora</taxon>
    </lineage>
</organism>
<keyword evidence="2" id="KW-0472">Membrane</keyword>
<evidence type="ECO:0000313" key="3">
    <source>
        <dbReference type="EMBL" id="NYI84153.1"/>
    </source>
</evidence>
<keyword evidence="2" id="KW-1133">Transmembrane helix</keyword>
<accession>A0A853AP30</accession>
<feature type="region of interest" description="Disordered" evidence="1">
    <location>
        <begin position="70"/>
        <end position="155"/>
    </location>
</feature>
<name>A0A853AP30_9PSEU</name>
<dbReference type="RefSeq" id="WP_179721117.1">
    <property type="nucleotide sequence ID" value="NZ_BAABFH010000001.1"/>
</dbReference>
<feature type="compositionally biased region" description="Low complexity" evidence="1">
    <location>
        <begin position="108"/>
        <end position="118"/>
    </location>
</feature>
<evidence type="ECO:0000313" key="4">
    <source>
        <dbReference type="Proteomes" id="UP000587002"/>
    </source>
</evidence>
<keyword evidence="4" id="KW-1185">Reference proteome</keyword>
<gene>
    <name evidence="3" type="ORF">HNR68_002783</name>
</gene>